<evidence type="ECO:0000313" key="1">
    <source>
        <dbReference type="EMBL" id="MBX52244.1"/>
    </source>
</evidence>
<dbReference type="EMBL" id="GGEC01071760">
    <property type="protein sequence ID" value="MBX52244.1"/>
    <property type="molecule type" value="Transcribed_RNA"/>
</dbReference>
<sequence length="28" mass="3208">MKQLNMPDQNINVEDNITFPTLGIKDSM</sequence>
<name>A0A2P2PBY6_RHIMU</name>
<dbReference type="AlphaFoldDB" id="A0A2P2PBY6"/>
<proteinExistence type="predicted"/>
<protein>
    <submittedName>
        <fullName evidence="1">Uncharacterized protein</fullName>
    </submittedName>
</protein>
<organism evidence="1">
    <name type="scientific">Rhizophora mucronata</name>
    <name type="common">Asiatic mangrove</name>
    <dbReference type="NCBI Taxonomy" id="61149"/>
    <lineage>
        <taxon>Eukaryota</taxon>
        <taxon>Viridiplantae</taxon>
        <taxon>Streptophyta</taxon>
        <taxon>Embryophyta</taxon>
        <taxon>Tracheophyta</taxon>
        <taxon>Spermatophyta</taxon>
        <taxon>Magnoliopsida</taxon>
        <taxon>eudicotyledons</taxon>
        <taxon>Gunneridae</taxon>
        <taxon>Pentapetalae</taxon>
        <taxon>rosids</taxon>
        <taxon>fabids</taxon>
        <taxon>Malpighiales</taxon>
        <taxon>Rhizophoraceae</taxon>
        <taxon>Rhizophora</taxon>
    </lineage>
</organism>
<accession>A0A2P2PBY6</accession>
<reference evidence="1" key="1">
    <citation type="submission" date="2018-02" db="EMBL/GenBank/DDBJ databases">
        <title>Rhizophora mucronata_Transcriptome.</title>
        <authorList>
            <person name="Meera S.P."/>
            <person name="Sreeshan A."/>
            <person name="Augustine A."/>
        </authorList>
    </citation>
    <scope>NUCLEOTIDE SEQUENCE</scope>
    <source>
        <tissue evidence="1">Leaf</tissue>
    </source>
</reference>